<evidence type="ECO:0000313" key="1">
    <source>
        <dbReference type="EMBL" id="BCK60330.1"/>
    </source>
</evidence>
<reference evidence="1" key="1">
    <citation type="submission" date="2020-07" db="EMBL/GenBank/DDBJ databases">
        <title>Aeromonas blaVEB-3.</title>
        <authorList>
            <person name="Sugiyama M."/>
            <person name="Asai T."/>
        </authorList>
    </citation>
    <scope>NUCLEOTIDE SEQUENCE</scope>
    <source>
        <strain evidence="1">K36</strain>
    </source>
</reference>
<dbReference type="EMBL" id="LC570769">
    <property type="protein sequence ID" value="BCK60383.1"/>
    <property type="molecule type" value="Genomic_DNA"/>
</dbReference>
<protein>
    <submittedName>
        <fullName evidence="1">Uncharacterized protein</fullName>
    </submittedName>
</protein>
<dbReference type="EMBL" id="LC570767">
    <property type="protein sequence ID" value="BCK60330.1"/>
    <property type="molecule type" value="Genomic_DNA"/>
</dbReference>
<accession>A0A7G1KY92</accession>
<organism evidence="1">
    <name type="scientific">Aeromonas hydrophila</name>
    <dbReference type="NCBI Taxonomy" id="644"/>
    <lineage>
        <taxon>Bacteria</taxon>
        <taxon>Pseudomonadati</taxon>
        <taxon>Pseudomonadota</taxon>
        <taxon>Gammaproteobacteria</taxon>
        <taxon>Aeromonadales</taxon>
        <taxon>Aeromonadaceae</taxon>
        <taxon>Aeromonas</taxon>
    </lineage>
</organism>
<proteinExistence type="predicted"/>
<name>A0A7G1KY92_AERHY</name>
<dbReference type="AlphaFoldDB" id="A0A7G1KY92"/>
<sequence length="94" mass="10481">MAEGLVWTSLLSLVMKRRVAQSVMSGALSMLKASKNSATWWLPLLEAVAHRALTEIRERLEWAADYLAKNACRTKQRKSIQNRTLEGVLNGLAA</sequence>